<organism evidence="9 10">
    <name type="scientific">Angustibacter luteus</name>
    <dbReference type="NCBI Taxonomy" id="658456"/>
    <lineage>
        <taxon>Bacteria</taxon>
        <taxon>Bacillati</taxon>
        <taxon>Actinomycetota</taxon>
        <taxon>Actinomycetes</taxon>
        <taxon>Kineosporiales</taxon>
        <taxon>Kineosporiaceae</taxon>
    </lineage>
</organism>
<dbReference type="Proteomes" id="UP001596189">
    <property type="component" value="Unassembled WGS sequence"/>
</dbReference>
<feature type="domain" description="Cardiolipin synthase N-terminal" evidence="8">
    <location>
        <begin position="13"/>
        <end position="56"/>
    </location>
</feature>
<evidence type="ECO:0000256" key="6">
    <source>
        <dbReference type="SAM" id="MobiDB-lite"/>
    </source>
</evidence>
<evidence type="ECO:0000256" key="1">
    <source>
        <dbReference type="ARBA" id="ARBA00004651"/>
    </source>
</evidence>
<name>A0ABW1JCR7_9ACTN</name>
<dbReference type="Pfam" id="PF13396">
    <property type="entry name" value="PLDc_N"/>
    <property type="match status" value="1"/>
</dbReference>
<evidence type="ECO:0000313" key="9">
    <source>
        <dbReference type="EMBL" id="MFC6007124.1"/>
    </source>
</evidence>
<evidence type="ECO:0000259" key="8">
    <source>
        <dbReference type="Pfam" id="PF13396"/>
    </source>
</evidence>
<proteinExistence type="predicted"/>
<keyword evidence="4 7" id="KW-1133">Transmembrane helix</keyword>
<evidence type="ECO:0000256" key="5">
    <source>
        <dbReference type="ARBA" id="ARBA00023136"/>
    </source>
</evidence>
<feature type="transmembrane region" description="Helical" evidence="7">
    <location>
        <begin position="7"/>
        <end position="23"/>
    </location>
</feature>
<feature type="region of interest" description="Disordered" evidence="6">
    <location>
        <begin position="110"/>
        <end position="135"/>
    </location>
</feature>
<keyword evidence="3 7" id="KW-0812">Transmembrane</keyword>
<sequence length="135" mass="15513">MFRGLPVLIEICLFVYCLIDAIQTPSDEMRNLPKVTWVILIILVPFIGSIAWLVAGKPTTRRQSAWAAGRGFPEYERPHAPRGYAPDDDPAFLAQLRKVDDEHRDALRRWEEDLRQREDKMRPKDMEEPDGAAPA</sequence>
<feature type="compositionally biased region" description="Basic and acidic residues" evidence="6">
    <location>
        <begin position="110"/>
        <end position="126"/>
    </location>
</feature>
<accession>A0ABW1JCR7</accession>
<feature type="transmembrane region" description="Helical" evidence="7">
    <location>
        <begin position="35"/>
        <end position="55"/>
    </location>
</feature>
<gene>
    <name evidence="9" type="ORF">ACFQDO_08280</name>
</gene>
<evidence type="ECO:0000256" key="7">
    <source>
        <dbReference type="SAM" id="Phobius"/>
    </source>
</evidence>
<evidence type="ECO:0000256" key="2">
    <source>
        <dbReference type="ARBA" id="ARBA00022475"/>
    </source>
</evidence>
<comment type="caution">
    <text evidence="9">The sequence shown here is derived from an EMBL/GenBank/DDBJ whole genome shotgun (WGS) entry which is preliminary data.</text>
</comment>
<dbReference type="RefSeq" id="WP_345716373.1">
    <property type="nucleotide sequence ID" value="NZ_BAABFP010000004.1"/>
</dbReference>
<evidence type="ECO:0000256" key="4">
    <source>
        <dbReference type="ARBA" id="ARBA00022989"/>
    </source>
</evidence>
<comment type="subcellular location">
    <subcellularLocation>
        <location evidence="1">Cell membrane</location>
        <topology evidence="1">Multi-pass membrane protein</topology>
    </subcellularLocation>
</comment>
<keyword evidence="10" id="KW-1185">Reference proteome</keyword>
<protein>
    <submittedName>
        <fullName evidence="9">PLD nuclease N-terminal domain-containing protein</fullName>
    </submittedName>
</protein>
<evidence type="ECO:0000256" key="3">
    <source>
        <dbReference type="ARBA" id="ARBA00022692"/>
    </source>
</evidence>
<reference evidence="10" key="1">
    <citation type="journal article" date="2019" name="Int. J. Syst. Evol. Microbiol.">
        <title>The Global Catalogue of Microorganisms (GCM) 10K type strain sequencing project: providing services to taxonomists for standard genome sequencing and annotation.</title>
        <authorList>
            <consortium name="The Broad Institute Genomics Platform"/>
            <consortium name="The Broad Institute Genome Sequencing Center for Infectious Disease"/>
            <person name="Wu L."/>
            <person name="Ma J."/>
        </authorList>
    </citation>
    <scope>NUCLEOTIDE SEQUENCE [LARGE SCALE GENOMIC DNA]</scope>
    <source>
        <strain evidence="10">KACC 14249</strain>
    </source>
</reference>
<dbReference type="EMBL" id="JBHSRD010000003">
    <property type="protein sequence ID" value="MFC6007124.1"/>
    <property type="molecule type" value="Genomic_DNA"/>
</dbReference>
<keyword evidence="5 7" id="KW-0472">Membrane</keyword>
<evidence type="ECO:0000313" key="10">
    <source>
        <dbReference type="Proteomes" id="UP001596189"/>
    </source>
</evidence>
<dbReference type="InterPro" id="IPR027379">
    <property type="entry name" value="CLS_N"/>
</dbReference>
<keyword evidence="2" id="KW-1003">Cell membrane</keyword>